<dbReference type="CDD" id="cd13602">
    <property type="entry name" value="PBP2_TRAP_BpDctp6_7"/>
    <property type="match status" value="1"/>
</dbReference>
<keyword evidence="1 2" id="KW-0732">Signal</keyword>
<organism evidence="3">
    <name type="scientific">uncultured Acetobacteraceae bacterium</name>
    <dbReference type="NCBI Taxonomy" id="169975"/>
    <lineage>
        <taxon>Bacteria</taxon>
        <taxon>Pseudomonadati</taxon>
        <taxon>Pseudomonadota</taxon>
        <taxon>Alphaproteobacteria</taxon>
        <taxon>Acetobacterales</taxon>
        <taxon>Acetobacteraceae</taxon>
        <taxon>environmental samples</taxon>
    </lineage>
</organism>
<dbReference type="PANTHER" id="PTHR33376">
    <property type="match status" value="1"/>
</dbReference>
<name>A0A6J4JGD6_9PROT</name>
<dbReference type="Pfam" id="PF03480">
    <property type="entry name" value="DctP"/>
    <property type="match status" value="1"/>
</dbReference>
<evidence type="ECO:0000256" key="2">
    <source>
        <dbReference type="SAM" id="SignalP"/>
    </source>
</evidence>
<evidence type="ECO:0008006" key="4">
    <source>
        <dbReference type="Google" id="ProtNLM"/>
    </source>
</evidence>
<gene>
    <name evidence="3" type="ORF">AVDCRST_MAG04-3393</name>
</gene>
<dbReference type="Gene3D" id="3.40.190.170">
    <property type="entry name" value="Bacterial extracellular solute-binding protein, family 7"/>
    <property type="match status" value="1"/>
</dbReference>
<reference evidence="3" key="1">
    <citation type="submission" date="2020-02" db="EMBL/GenBank/DDBJ databases">
        <authorList>
            <person name="Meier V. D."/>
        </authorList>
    </citation>
    <scope>NUCLEOTIDE SEQUENCE</scope>
    <source>
        <strain evidence="3">AVDCRST_MAG04</strain>
    </source>
</reference>
<feature type="signal peptide" evidence="2">
    <location>
        <begin position="1"/>
        <end position="24"/>
    </location>
</feature>
<dbReference type="SUPFAM" id="SSF53850">
    <property type="entry name" value="Periplasmic binding protein-like II"/>
    <property type="match status" value="1"/>
</dbReference>
<dbReference type="GO" id="GO:0055085">
    <property type="term" value="P:transmembrane transport"/>
    <property type="evidence" value="ECO:0007669"/>
    <property type="project" value="InterPro"/>
</dbReference>
<feature type="chain" id="PRO_5026863660" description="TRAP-type C4-dicarboxylate transport system, periplasmic component" evidence="2">
    <location>
        <begin position="25"/>
        <end position="352"/>
    </location>
</feature>
<accession>A0A6J4JGD6</accession>
<dbReference type="PROSITE" id="PS51257">
    <property type="entry name" value="PROKAR_LIPOPROTEIN"/>
    <property type="match status" value="1"/>
</dbReference>
<dbReference type="PANTHER" id="PTHR33376:SF4">
    <property type="entry name" value="SIALIC ACID-BINDING PERIPLASMIC PROTEIN SIAP"/>
    <property type="match status" value="1"/>
</dbReference>
<dbReference type="AlphaFoldDB" id="A0A6J4JGD6"/>
<dbReference type="NCBIfam" id="NF037995">
    <property type="entry name" value="TRAP_S1"/>
    <property type="match status" value="1"/>
</dbReference>
<dbReference type="InterPro" id="IPR018389">
    <property type="entry name" value="DctP_fam"/>
</dbReference>
<evidence type="ECO:0000313" key="3">
    <source>
        <dbReference type="EMBL" id="CAA9275594.1"/>
    </source>
</evidence>
<evidence type="ECO:0000256" key="1">
    <source>
        <dbReference type="ARBA" id="ARBA00022729"/>
    </source>
</evidence>
<protein>
    <recommendedName>
        <fullName evidence="4">TRAP-type C4-dicarboxylate transport system, periplasmic component</fullName>
    </recommendedName>
</protein>
<proteinExistence type="predicted"/>
<dbReference type="EMBL" id="CADCTL010000247">
    <property type="protein sequence ID" value="CAA9275594.1"/>
    <property type="molecule type" value="Genomic_DNA"/>
</dbReference>
<dbReference type="InterPro" id="IPR038404">
    <property type="entry name" value="TRAP_DctP_sf"/>
</dbReference>
<sequence length="352" mass="38169">MRFLRRAATLALGAAACLASPVVAQQSPVPLRVAGHFTANTKHVDGVERPFFAGLGRETGINLAVTYNPMDQVGVQAADALRHLRNGTFDVMSVLIGQTARDEPFIDSLDLIGVSTTLDETRAAVDAGREALDRRLGERFNAKVLTLWPFGPQVFFCNRPVRSMADLRGLKVRSYTPSMSALVQTLGATPVTLQLSEVYQALQRGTVECGITSATSAHTANWGEVVRSVLPVSLASGVQGHFIGLNAWRRFNPEQQAALTRAFGRMEQELWDLARRSHDEALACLSGAEACREGRRFDVAVATVPPEDEARVRQAVGAVVLPAFRDSCNRVWGECAAVWNRTVGAARGYTIP</sequence>